<evidence type="ECO:0000313" key="2">
    <source>
        <dbReference type="Proteomes" id="UP000192330"/>
    </source>
</evidence>
<dbReference type="Proteomes" id="UP000192330">
    <property type="component" value="Unassembled WGS sequence"/>
</dbReference>
<evidence type="ECO:0000313" key="1">
    <source>
        <dbReference type="EMBL" id="SMD05096.1"/>
    </source>
</evidence>
<gene>
    <name evidence="1" type="ORF">SAMN06295998_12312</name>
</gene>
<proteinExistence type="predicted"/>
<dbReference type="STRING" id="1387277.SAMN06295998_12312"/>
<name>A0A1W2E6Z4_9RHOB</name>
<organism evidence="1 2">
    <name type="scientific">Primorskyibacter flagellatus</name>
    <dbReference type="NCBI Taxonomy" id="1387277"/>
    <lineage>
        <taxon>Bacteria</taxon>
        <taxon>Pseudomonadati</taxon>
        <taxon>Pseudomonadota</taxon>
        <taxon>Alphaproteobacteria</taxon>
        <taxon>Rhodobacterales</taxon>
        <taxon>Roseobacteraceae</taxon>
        <taxon>Primorskyibacter</taxon>
    </lineage>
</organism>
<dbReference type="AlphaFoldDB" id="A0A1W2E6Z4"/>
<accession>A0A1W2E6Z4</accession>
<protein>
    <submittedName>
        <fullName evidence="1">Uncharacterized protein</fullName>
    </submittedName>
</protein>
<dbReference type="EMBL" id="FWYD01000023">
    <property type="protein sequence ID" value="SMD05096.1"/>
    <property type="molecule type" value="Genomic_DNA"/>
</dbReference>
<keyword evidence="2" id="KW-1185">Reference proteome</keyword>
<sequence length="85" mass="9342">MTQWLAAERLATSVRTKLTKLTEAVLMKVLSVMSVLSGCRNQYLLRVSNLPGRGMKSPTACQNVMSSVKVWSMYFAVGPLMGFLG</sequence>
<reference evidence="1 2" key="1">
    <citation type="submission" date="2017-04" db="EMBL/GenBank/DDBJ databases">
        <authorList>
            <person name="Afonso C.L."/>
            <person name="Miller P.J."/>
            <person name="Scott M.A."/>
            <person name="Spackman E."/>
            <person name="Goraichik I."/>
            <person name="Dimitrov K.M."/>
            <person name="Suarez D.L."/>
            <person name="Swayne D.E."/>
        </authorList>
    </citation>
    <scope>NUCLEOTIDE SEQUENCE [LARGE SCALE GENOMIC DNA]</scope>
    <source>
        <strain evidence="1 2">CGMCC 1.12644</strain>
    </source>
</reference>